<dbReference type="AlphaFoldDB" id="A0AAD1RBL1"/>
<dbReference type="EMBL" id="OW240913">
    <property type="protein sequence ID" value="CAH2247380.1"/>
    <property type="molecule type" value="Genomic_DNA"/>
</dbReference>
<keyword evidence="3" id="KW-1185">Reference proteome</keyword>
<feature type="region of interest" description="Disordered" evidence="1">
    <location>
        <begin position="1"/>
        <end position="23"/>
    </location>
</feature>
<evidence type="ECO:0000313" key="2">
    <source>
        <dbReference type="EMBL" id="CAH2247380.1"/>
    </source>
</evidence>
<feature type="non-terminal residue" evidence="2">
    <location>
        <position position="113"/>
    </location>
</feature>
<name>A0AAD1RBL1_PELCU</name>
<proteinExistence type="predicted"/>
<gene>
    <name evidence="2" type="ORF">PECUL_23A003531</name>
</gene>
<protein>
    <submittedName>
        <fullName evidence="2">Uncharacterized protein</fullName>
    </submittedName>
</protein>
<sequence>MAWWTKPPQRLSPGDDQGPCQRRSPSLLTLASRMESGRVNLAKVTEEIHVWLHASEVRCKVRCAARIARRSLRLSQRRRRIRRQEVLSHRVLQPLQGFFPQLPIDPPIVRSDY</sequence>
<evidence type="ECO:0000256" key="1">
    <source>
        <dbReference type="SAM" id="MobiDB-lite"/>
    </source>
</evidence>
<accession>A0AAD1RBL1</accession>
<organism evidence="2 3">
    <name type="scientific">Pelobates cultripes</name>
    <name type="common">Western spadefoot toad</name>
    <dbReference type="NCBI Taxonomy" id="61616"/>
    <lineage>
        <taxon>Eukaryota</taxon>
        <taxon>Metazoa</taxon>
        <taxon>Chordata</taxon>
        <taxon>Craniata</taxon>
        <taxon>Vertebrata</taxon>
        <taxon>Euteleostomi</taxon>
        <taxon>Amphibia</taxon>
        <taxon>Batrachia</taxon>
        <taxon>Anura</taxon>
        <taxon>Pelobatoidea</taxon>
        <taxon>Pelobatidae</taxon>
        <taxon>Pelobates</taxon>
    </lineage>
</organism>
<evidence type="ECO:0000313" key="3">
    <source>
        <dbReference type="Proteomes" id="UP001295444"/>
    </source>
</evidence>
<dbReference type="Proteomes" id="UP001295444">
    <property type="component" value="Chromosome 02"/>
</dbReference>
<reference evidence="2" key="1">
    <citation type="submission" date="2022-03" db="EMBL/GenBank/DDBJ databases">
        <authorList>
            <person name="Alioto T."/>
            <person name="Alioto T."/>
            <person name="Gomez Garrido J."/>
        </authorList>
    </citation>
    <scope>NUCLEOTIDE SEQUENCE</scope>
</reference>